<keyword evidence="2" id="KW-0813">Transport</keyword>
<evidence type="ECO:0000256" key="4">
    <source>
        <dbReference type="ARBA" id="ARBA00022989"/>
    </source>
</evidence>
<dbReference type="Gene3D" id="1.20.1250.20">
    <property type="entry name" value="MFS general substrate transporter like domains"/>
    <property type="match status" value="1"/>
</dbReference>
<evidence type="ECO:0000256" key="6">
    <source>
        <dbReference type="ARBA" id="ARBA00037968"/>
    </source>
</evidence>
<evidence type="ECO:0000256" key="5">
    <source>
        <dbReference type="ARBA" id="ARBA00023136"/>
    </source>
</evidence>
<feature type="transmembrane region" description="Helical" evidence="7">
    <location>
        <begin position="457"/>
        <end position="478"/>
    </location>
</feature>
<dbReference type="InterPro" id="IPR036259">
    <property type="entry name" value="MFS_trans_sf"/>
</dbReference>
<feature type="non-terminal residue" evidence="8">
    <location>
        <position position="518"/>
    </location>
</feature>
<feature type="transmembrane region" description="Helical" evidence="7">
    <location>
        <begin position="66"/>
        <end position="86"/>
    </location>
</feature>
<evidence type="ECO:0000313" key="8">
    <source>
        <dbReference type="EMBL" id="KAJ5299055.1"/>
    </source>
</evidence>
<keyword evidence="5 7" id="KW-0472">Membrane</keyword>
<evidence type="ECO:0000256" key="2">
    <source>
        <dbReference type="ARBA" id="ARBA00022448"/>
    </source>
</evidence>
<evidence type="ECO:0000256" key="3">
    <source>
        <dbReference type="ARBA" id="ARBA00022692"/>
    </source>
</evidence>
<dbReference type="SUPFAM" id="SSF103473">
    <property type="entry name" value="MFS general substrate transporter"/>
    <property type="match status" value="1"/>
</dbReference>
<sequence>LVRFVNWVFSTLYPCDSGGAYTLIMGNENDLKHDIELSGHDFDLGQMLAVQSTPEEERKVLRKLDFVLIPMMGVAYFLQFLDKLALSQATLFNLREDLNMHGNQYSWTSAIFYFGYLFWSFPSSYVIVRLPIGKYLSVSVFIWGGILMCHAACSSFTGLMIARFFLGVGEAAIAPGFTLITGMFYKREEQPVRQSAWFFGNCIAVLFGGLIAYAIGHIHSTALESWKLLFLILGAITSSYGLVLFFFLPDSPVKAVFLKENERAIAVQRTLKNKTGVLDNGKFKWSQAQDALTDPQTWFLVLNSLSSNLCNGGITTFSAIITAGFGFSDFKSLLLQMPQGGAEIVFLSITCLATTFIPKSRIIAMILNTMVSVVGLVLIWKLDPNNQAGRMVGLTLAVVYAINLPISLSVITSNVAGFSKKSVVSALVFISYCVGNMIGPQFFLASEEPSYPTGMKAAMSGLVLSIGFLICLYCYYAYENRRRDRLYGAAETITVGAELQDELSNKTDREIESFRYIL</sequence>
<feature type="transmembrane region" description="Helical" evidence="7">
    <location>
        <begin position="309"/>
        <end position="328"/>
    </location>
</feature>
<reference evidence="8" key="2">
    <citation type="journal article" date="2023" name="IMA Fungus">
        <title>Comparative genomic study of the Penicillium genus elucidates a diverse pangenome and 15 lateral gene transfer events.</title>
        <authorList>
            <person name="Petersen C."/>
            <person name="Sorensen T."/>
            <person name="Nielsen M.R."/>
            <person name="Sondergaard T.E."/>
            <person name="Sorensen J.L."/>
            <person name="Fitzpatrick D.A."/>
            <person name="Frisvad J.C."/>
            <person name="Nielsen K.L."/>
        </authorList>
    </citation>
    <scope>NUCLEOTIDE SEQUENCE</scope>
    <source>
        <strain evidence="8">IBT 21472</strain>
    </source>
</reference>
<dbReference type="Pfam" id="PF07690">
    <property type="entry name" value="MFS_1"/>
    <property type="match status" value="1"/>
</dbReference>
<evidence type="ECO:0000256" key="1">
    <source>
        <dbReference type="ARBA" id="ARBA00004141"/>
    </source>
</evidence>
<feature type="transmembrane region" description="Helical" evidence="7">
    <location>
        <begin position="135"/>
        <end position="158"/>
    </location>
</feature>
<feature type="transmembrane region" description="Helical" evidence="7">
    <location>
        <begin position="106"/>
        <end position="128"/>
    </location>
</feature>
<dbReference type="PROSITE" id="PS50850">
    <property type="entry name" value="MFS"/>
    <property type="match status" value="1"/>
</dbReference>
<dbReference type="PANTHER" id="PTHR43791:SF103">
    <property type="entry name" value="MAJOR FACILITATOR SUPERFAMILY (MFS) PROFILE DOMAIN-CONTAINING PROTEIN-RELATED"/>
    <property type="match status" value="1"/>
</dbReference>
<comment type="similarity">
    <text evidence="6">Belongs to the major facilitator superfamily. Allantoate permease family.</text>
</comment>
<name>A0A9W9PL20_9EURO</name>
<dbReference type="Proteomes" id="UP001147746">
    <property type="component" value="Unassembled WGS sequence"/>
</dbReference>
<comment type="subcellular location">
    <subcellularLocation>
        <location evidence="1">Membrane</location>
        <topology evidence="1">Multi-pass membrane protein</topology>
    </subcellularLocation>
</comment>
<feature type="transmembrane region" description="Helical" evidence="7">
    <location>
        <begin position="423"/>
        <end position="445"/>
    </location>
</feature>
<feature type="transmembrane region" description="Helical" evidence="7">
    <location>
        <begin position="164"/>
        <end position="185"/>
    </location>
</feature>
<dbReference type="EMBL" id="JAPZBO010000010">
    <property type="protein sequence ID" value="KAJ5299055.1"/>
    <property type="molecule type" value="Genomic_DNA"/>
</dbReference>
<keyword evidence="9" id="KW-1185">Reference proteome</keyword>
<feature type="transmembrane region" description="Helical" evidence="7">
    <location>
        <begin position="197"/>
        <end position="216"/>
    </location>
</feature>
<evidence type="ECO:0000313" key="9">
    <source>
        <dbReference type="Proteomes" id="UP001147746"/>
    </source>
</evidence>
<feature type="transmembrane region" description="Helical" evidence="7">
    <location>
        <begin position="362"/>
        <end position="380"/>
    </location>
</feature>
<feature type="transmembrane region" description="Helical" evidence="7">
    <location>
        <begin position="392"/>
        <end position="411"/>
    </location>
</feature>
<organism evidence="8 9">
    <name type="scientific">Penicillium atrosanguineum</name>
    <dbReference type="NCBI Taxonomy" id="1132637"/>
    <lineage>
        <taxon>Eukaryota</taxon>
        <taxon>Fungi</taxon>
        <taxon>Dikarya</taxon>
        <taxon>Ascomycota</taxon>
        <taxon>Pezizomycotina</taxon>
        <taxon>Eurotiomycetes</taxon>
        <taxon>Eurotiomycetidae</taxon>
        <taxon>Eurotiales</taxon>
        <taxon>Aspergillaceae</taxon>
        <taxon>Penicillium</taxon>
    </lineage>
</organism>
<proteinExistence type="inferred from homology"/>
<keyword evidence="3 7" id="KW-0812">Transmembrane</keyword>
<gene>
    <name evidence="8" type="ORF">N7476_010612</name>
</gene>
<feature type="transmembrane region" description="Helical" evidence="7">
    <location>
        <begin position="228"/>
        <end position="248"/>
    </location>
</feature>
<dbReference type="GO" id="GO:0016020">
    <property type="term" value="C:membrane"/>
    <property type="evidence" value="ECO:0007669"/>
    <property type="project" value="UniProtKB-SubCell"/>
</dbReference>
<reference evidence="8" key="1">
    <citation type="submission" date="2022-12" db="EMBL/GenBank/DDBJ databases">
        <authorList>
            <person name="Petersen C."/>
        </authorList>
    </citation>
    <scope>NUCLEOTIDE SEQUENCE</scope>
    <source>
        <strain evidence="8">IBT 21472</strain>
    </source>
</reference>
<keyword evidence="4 7" id="KW-1133">Transmembrane helix</keyword>
<accession>A0A9W9PL20</accession>
<dbReference type="PANTHER" id="PTHR43791">
    <property type="entry name" value="PERMEASE-RELATED"/>
    <property type="match status" value="1"/>
</dbReference>
<dbReference type="AlphaFoldDB" id="A0A9W9PL20"/>
<comment type="caution">
    <text evidence="8">The sequence shown here is derived from an EMBL/GenBank/DDBJ whole genome shotgun (WGS) entry which is preliminary data.</text>
</comment>
<dbReference type="OrthoDB" id="6730379at2759"/>
<evidence type="ECO:0000256" key="7">
    <source>
        <dbReference type="SAM" id="Phobius"/>
    </source>
</evidence>
<dbReference type="InterPro" id="IPR020846">
    <property type="entry name" value="MFS_dom"/>
</dbReference>
<dbReference type="GO" id="GO:0022857">
    <property type="term" value="F:transmembrane transporter activity"/>
    <property type="evidence" value="ECO:0007669"/>
    <property type="project" value="InterPro"/>
</dbReference>
<dbReference type="InterPro" id="IPR011701">
    <property type="entry name" value="MFS"/>
</dbReference>
<dbReference type="FunFam" id="1.20.1250.20:FF:000064">
    <property type="entry name" value="MFS allantoate transporter"/>
    <property type="match status" value="1"/>
</dbReference>
<protein>
    <submittedName>
        <fullName evidence="8">Uncharacterized protein</fullName>
    </submittedName>
</protein>
<feature type="transmembrane region" description="Helical" evidence="7">
    <location>
        <begin position="340"/>
        <end position="357"/>
    </location>
</feature>